<dbReference type="Proteomes" id="UP001589896">
    <property type="component" value="Unassembled WGS sequence"/>
</dbReference>
<sequence length="277" mass="29792">MKRLLRALVLVSVVMAAMSGCQHDPAASLDRWMLERRSATYRVPDAADREALSGAFAGSLAGRPASGWHALAYESTTAGGHVAVRETDPAHRGWGAYAFRTAEARPLLVQAPHSESDRHSGEIAYALYRETRARALAVNSAHRSLPQADQASADGPFTVLTREALRERADSVVLQVHGFGADTAARYGLSASTLVASNGTRVPDAALREVAACLREAGFDARLFPEEAPYPGGTRNAVGQAVREVPAARFMHFEMGADLRQELLTRPERVEAFAACL</sequence>
<accession>A0ABV6RNI8</accession>
<dbReference type="EMBL" id="JBHLTG010000001">
    <property type="protein sequence ID" value="MFC0677952.1"/>
    <property type="molecule type" value="Genomic_DNA"/>
</dbReference>
<evidence type="ECO:0000256" key="1">
    <source>
        <dbReference type="SAM" id="SignalP"/>
    </source>
</evidence>
<evidence type="ECO:0008006" key="4">
    <source>
        <dbReference type="Google" id="ProtNLM"/>
    </source>
</evidence>
<evidence type="ECO:0000313" key="2">
    <source>
        <dbReference type="EMBL" id="MFC0677952.1"/>
    </source>
</evidence>
<proteinExistence type="predicted"/>
<comment type="caution">
    <text evidence="2">The sequence shown here is derived from an EMBL/GenBank/DDBJ whole genome shotgun (WGS) entry which is preliminary data.</text>
</comment>
<reference evidence="2 3" key="1">
    <citation type="submission" date="2024-09" db="EMBL/GenBank/DDBJ databases">
        <authorList>
            <person name="Sun Q."/>
            <person name="Mori K."/>
        </authorList>
    </citation>
    <scope>NUCLEOTIDE SEQUENCE [LARGE SCALE GENOMIC DNA]</scope>
    <source>
        <strain evidence="2 3">KCTC 23076</strain>
    </source>
</reference>
<feature type="chain" id="PRO_5046437589" description="Lipoprotein" evidence="1">
    <location>
        <begin position="27"/>
        <end position="277"/>
    </location>
</feature>
<evidence type="ECO:0000313" key="3">
    <source>
        <dbReference type="Proteomes" id="UP001589896"/>
    </source>
</evidence>
<organism evidence="2 3">
    <name type="scientific">Lysobacter korlensis</name>
    <dbReference type="NCBI Taxonomy" id="553636"/>
    <lineage>
        <taxon>Bacteria</taxon>
        <taxon>Pseudomonadati</taxon>
        <taxon>Pseudomonadota</taxon>
        <taxon>Gammaproteobacteria</taxon>
        <taxon>Lysobacterales</taxon>
        <taxon>Lysobacteraceae</taxon>
        <taxon>Lysobacter</taxon>
    </lineage>
</organism>
<feature type="signal peptide" evidence="1">
    <location>
        <begin position="1"/>
        <end position="26"/>
    </location>
</feature>
<dbReference type="RefSeq" id="WP_386667133.1">
    <property type="nucleotide sequence ID" value="NZ_JBHLTG010000001.1"/>
</dbReference>
<name>A0ABV6RNI8_9GAMM</name>
<keyword evidence="3" id="KW-1185">Reference proteome</keyword>
<gene>
    <name evidence="2" type="ORF">ACFFGH_08875</name>
</gene>
<protein>
    <recommendedName>
        <fullName evidence="4">Lipoprotein</fullName>
    </recommendedName>
</protein>
<keyword evidence="1" id="KW-0732">Signal</keyword>
<dbReference type="PROSITE" id="PS51257">
    <property type="entry name" value="PROKAR_LIPOPROTEIN"/>
    <property type="match status" value="1"/>
</dbReference>